<proteinExistence type="predicted"/>
<dbReference type="PANTHER" id="PTHR12993:SF28">
    <property type="entry name" value="LMBE FAMILY PROTEIN"/>
    <property type="match status" value="1"/>
</dbReference>
<organism evidence="1">
    <name type="scientific">marine metagenome</name>
    <dbReference type="NCBI Taxonomy" id="408172"/>
    <lineage>
        <taxon>unclassified sequences</taxon>
        <taxon>metagenomes</taxon>
        <taxon>ecological metagenomes</taxon>
    </lineage>
</organism>
<dbReference type="SUPFAM" id="SSF102588">
    <property type="entry name" value="LmbE-like"/>
    <property type="match status" value="1"/>
</dbReference>
<dbReference type="PANTHER" id="PTHR12993">
    <property type="entry name" value="N-ACETYLGLUCOSAMINYL-PHOSPHATIDYLINOSITOL DE-N-ACETYLASE-RELATED"/>
    <property type="match status" value="1"/>
</dbReference>
<reference evidence="1" key="1">
    <citation type="submission" date="2018-05" db="EMBL/GenBank/DDBJ databases">
        <authorList>
            <person name="Lanie J.A."/>
            <person name="Ng W.-L."/>
            <person name="Kazmierczak K.M."/>
            <person name="Andrzejewski T.M."/>
            <person name="Davidsen T.M."/>
            <person name="Wayne K.J."/>
            <person name="Tettelin H."/>
            <person name="Glass J.I."/>
            <person name="Rusch D."/>
            <person name="Podicherti R."/>
            <person name="Tsui H.-C.T."/>
            <person name="Winkler M.E."/>
        </authorList>
    </citation>
    <scope>NUCLEOTIDE SEQUENCE</scope>
</reference>
<dbReference type="EMBL" id="UINC01013163">
    <property type="protein sequence ID" value="SVA57047.1"/>
    <property type="molecule type" value="Genomic_DNA"/>
</dbReference>
<gene>
    <name evidence="1" type="ORF">METZ01_LOCUS109901</name>
</gene>
<evidence type="ECO:0008006" key="2">
    <source>
        <dbReference type="Google" id="ProtNLM"/>
    </source>
</evidence>
<dbReference type="Pfam" id="PF02585">
    <property type="entry name" value="PIG-L"/>
    <property type="match status" value="1"/>
</dbReference>
<name>A0A381WYQ1_9ZZZZ</name>
<dbReference type="AlphaFoldDB" id="A0A381WYQ1"/>
<dbReference type="GO" id="GO:0016811">
    <property type="term" value="F:hydrolase activity, acting on carbon-nitrogen (but not peptide) bonds, in linear amides"/>
    <property type="evidence" value="ECO:0007669"/>
    <property type="project" value="TreeGrafter"/>
</dbReference>
<evidence type="ECO:0000313" key="1">
    <source>
        <dbReference type="EMBL" id="SVA57047.1"/>
    </source>
</evidence>
<dbReference type="InterPro" id="IPR003737">
    <property type="entry name" value="GlcNAc_PI_deacetylase-related"/>
</dbReference>
<accession>A0A381WYQ1</accession>
<sequence>MNYYLQEPEILIIGGLVSKTVLFVIPHEDDGEGGGGGSAAMWSSQGDRVVFVLCTNGDKGTSDCSMTPKKLAQIRNKEQIEAASILGVKEVVFLDYGDGELEDTMELRGKITRQIRIYRPDIVLAIDPFRRKVHQHRDHRVSGMATLDSVFTYAWTSQHFPDQIKDEGLSPHHVREILLWNSENANTTVDISDTIGLKISALSKHVSQIHDMDRMSTNVQERARRIVENYDYEFGEAFRRIVIEKDAHKLGIY</sequence>
<dbReference type="Gene3D" id="3.40.50.10320">
    <property type="entry name" value="LmbE-like"/>
    <property type="match status" value="1"/>
</dbReference>
<dbReference type="InterPro" id="IPR024078">
    <property type="entry name" value="LmbE-like_dom_sf"/>
</dbReference>
<protein>
    <recommendedName>
        <fullName evidence="2">PIG-L family deacetylase</fullName>
    </recommendedName>
</protein>